<gene>
    <name evidence="4" type="primary">dctP</name>
    <name evidence="4" type="ORF">RI844_10105</name>
</gene>
<dbReference type="Proteomes" id="UP001301442">
    <property type="component" value="Chromosome"/>
</dbReference>
<evidence type="ECO:0000256" key="3">
    <source>
        <dbReference type="ARBA" id="ARBA00022729"/>
    </source>
</evidence>
<evidence type="ECO:0000313" key="5">
    <source>
        <dbReference type="Proteomes" id="UP001301442"/>
    </source>
</evidence>
<reference evidence="4 5" key="1">
    <citation type="submission" date="2023-09" db="EMBL/GenBank/DDBJ databases">
        <authorList>
            <person name="Qi X."/>
        </authorList>
    </citation>
    <scope>NUCLEOTIDE SEQUENCE [LARGE SCALE GENOMIC DNA]</scope>
    <source>
        <strain evidence="4 5">S1-1</strain>
    </source>
</reference>
<evidence type="ECO:0000313" key="4">
    <source>
        <dbReference type="EMBL" id="WOH35735.1"/>
    </source>
</evidence>
<dbReference type="InterPro" id="IPR018389">
    <property type="entry name" value="DctP_fam"/>
</dbReference>
<accession>A0ABZ0GJM0</accession>
<dbReference type="NCBIfam" id="NF037995">
    <property type="entry name" value="TRAP_S1"/>
    <property type="match status" value="1"/>
</dbReference>
<evidence type="ECO:0000256" key="2">
    <source>
        <dbReference type="ARBA" id="ARBA00022448"/>
    </source>
</evidence>
<dbReference type="InterPro" id="IPR038404">
    <property type="entry name" value="TRAP_DctP_sf"/>
</dbReference>
<keyword evidence="5" id="KW-1185">Reference proteome</keyword>
<dbReference type="PANTHER" id="PTHR33376">
    <property type="match status" value="1"/>
</dbReference>
<comment type="similarity">
    <text evidence="1">Belongs to the bacterial solute-binding protein 7 family.</text>
</comment>
<sequence>MGKYLPLKLVVILTLITTTILSNNGTFVTLKAEQDAIVLRLAEGLPENNPVTIAMYKFAELVAQKTQGKVIVKVHASGQLGQQIETIEQTRLGIIDFTRTNAVVLANVSPSVGVCTPPVGTSLLLGCSIGKVSIGTTVKEMVPFYIVMNGAILYRHGSGPNDGYLYAEFNPNLT</sequence>
<dbReference type="RefSeq" id="WP_348394551.1">
    <property type="nucleotide sequence ID" value="NZ_CP136600.1"/>
</dbReference>
<proteinExistence type="inferred from homology"/>
<protein>
    <submittedName>
        <fullName evidence="4">TRAP transporter substrate-binding protein DctP</fullName>
    </submittedName>
</protein>
<dbReference type="Pfam" id="PF03480">
    <property type="entry name" value="DctP"/>
    <property type="match status" value="1"/>
</dbReference>
<name>A0ABZ0GJM0_9GAMM</name>
<dbReference type="Gene3D" id="3.40.190.170">
    <property type="entry name" value="Bacterial extracellular solute-binding protein, family 7"/>
    <property type="match status" value="1"/>
</dbReference>
<keyword evidence="2" id="KW-0813">Transport</keyword>
<keyword evidence="3" id="KW-0732">Signal</keyword>
<organism evidence="4 5">
    <name type="scientific">Thalassotalea fonticola</name>
    <dbReference type="NCBI Taxonomy" id="3065649"/>
    <lineage>
        <taxon>Bacteria</taxon>
        <taxon>Pseudomonadati</taxon>
        <taxon>Pseudomonadota</taxon>
        <taxon>Gammaproteobacteria</taxon>
        <taxon>Alteromonadales</taxon>
        <taxon>Colwelliaceae</taxon>
        <taxon>Thalassotalea</taxon>
    </lineage>
</organism>
<dbReference type="PANTHER" id="PTHR33376:SF7">
    <property type="entry name" value="C4-DICARBOXYLATE-BINDING PROTEIN DCTB"/>
    <property type="match status" value="1"/>
</dbReference>
<evidence type="ECO:0000256" key="1">
    <source>
        <dbReference type="ARBA" id="ARBA00009023"/>
    </source>
</evidence>
<dbReference type="EMBL" id="CP136600">
    <property type="protein sequence ID" value="WOH35735.1"/>
    <property type="molecule type" value="Genomic_DNA"/>
</dbReference>